<dbReference type="InterPro" id="IPR029021">
    <property type="entry name" value="Prot-tyrosine_phosphatase-like"/>
</dbReference>
<dbReference type="Gene3D" id="3.90.190.10">
    <property type="entry name" value="Protein tyrosine phosphatase superfamily"/>
    <property type="match status" value="1"/>
</dbReference>
<protein>
    <submittedName>
        <fullName evidence="4">DgyrCDS11759</fullName>
    </submittedName>
</protein>
<keyword evidence="1" id="KW-0472">Membrane</keyword>
<feature type="transmembrane region" description="Helical" evidence="1">
    <location>
        <begin position="118"/>
        <end position="140"/>
    </location>
</feature>
<accession>A0A7I8W8A1</accession>
<evidence type="ECO:0000256" key="1">
    <source>
        <dbReference type="SAM" id="Phobius"/>
    </source>
</evidence>
<dbReference type="SMART" id="SM00194">
    <property type="entry name" value="PTPc"/>
    <property type="match status" value="1"/>
</dbReference>
<dbReference type="PROSITE" id="PS50056">
    <property type="entry name" value="TYR_PHOSPHATASE_2"/>
    <property type="match status" value="1"/>
</dbReference>
<dbReference type="GO" id="GO:0004725">
    <property type="term" value="F:protein tyrosine phosphatase activity"/>
    <property type="evidence" value="ECO:0007669"/>
    <property type="project" value="InterPro"/>
</dbReference>
<keyword evidence="1" id="KW-0812">Transmembrane</keyword>
<dbReference type="PRINTS" id="PR00700">
    <property type="entry name" value="PRTYPHPHTASE"/>
</dbReference>
<dbReference type="Proteomes" id="UP000549394">
    <property type="component" value="Unassembled WGS sequence"/>
</dbReference>
<reference evidence="4 5" key="1">
    <citation type="submission" date="2020-08" db="EMBL/GenBank/DDBJ databases">
        <authorList>
            <person name="Hejnol A."/>
        </authorList>
    </citation>
    <scope>NUCLEOTIDE SEQUENCE [LARGE SCALE GENOMIC DNA]</scope>
</reference>
<dbReference type="InterPro" id="IPR000387">
    <property type="entry name" value="Tyr_Pase_dom"/>
</dbReference>
<dbReference type="InterPro" id="IPR000242">
    <property type="entry name" value="PTP_cat"/>
</dbReference>
<evidence type="ECO:0000313" key="4">
    <source>
        <dbReference type="EMBL" id="CAD5123408.1"/>
    </source>
</evidence>
<dbReference type="PANTHER" id="PTHR19134:SF553">
    <property type="entry name" value="TYROSINE-PROTEIN PHOSPHATASE 10D-RELATED"/>
    <property type="match status" value="1"/>
</dbReference>
<name>A0A7I8W8A1_9ANNE</name>
<dbReference type="InterPro" id="IPR016130">
    <property type="entry name" value="Tyr_Pase_AS"/>
</dbReference>
<dbReference type="SMART" id="SM00404">
    <property type="entry name" value="PTPc_motif"/>
    <property type="match status" value="1"/>
</dbReference>
<dbReference type="PROSITE" id="PS50055">
    <property type="entry name" value="TYR_PHOSPHATASE_PTP"/>
    <property type="match status" value="1"/>
</dbReference>
<dbReference type="SUPFAM" id="SSF52799">
    <property type="entry name" value="(Phosphotyrosine protein) phosphatases II"/>
    <property type="match status" value="1"/>
</dbReference>
<dbReference type="Pfam" id="PF00102">
    <property type="entry name" value="Y_phosphatase"/>
    <property type="match status" value="1"/>
</dbReference>
<keyword evidence="5" id="KW-1185">Reference proteome</keyword>
<feature type="domain" description="Tyrosine-protein phosphatase" evidence="2">
    <location>
        <begin position="190"/>
        <end position="419"/>
    </location>
</feature>
<dbReference type="OrthoDB" id="10057603at2759"/>
<feature type="domain" description="Tyrosine specific protein phosphatases" evidence="3">
    <location>
        <begin position="336"/>
        <end position="410"/>
    </location>
</feature>
<dbReference type="CDD" id="cd00047">
    <property type="entry name" value="PTPc"/>
    <property type="match status" value="1"/>
</dbReference>
<dbReference type="AlphaFoldDB" id="A0A7I8W8A1"/>
<evidence type="ECO:0000259" key="2">
    <source>
        <dbReference type="PROSITE" id="PS50055"/>
    </source>
</evidence>
<keyword evidence="1" id="KW-1133">Transmembrane helix</keyword>
<dbReference type="InterPro" id="IPR003595">
    <property type="entry name" value="Tyr_Pase_cat"/>
</dbReference>
<dbReference type="EMBL" id="CAJFCJ010000019">
    <property type="protein sequence ID" value="CAD5123408.1"/>
    <property type="molecule type" value="Genomic_DNA"/>
</dbReference>
<proteinExistence type="predicted"/>
<dbReference type="PANTHER" id="PTHR19134">
    <property type="entry name" value="RECEPTOR-TYPE TYROSINE-PROTEIN PHOSPHATASE"/>
    <property type="match status" value="1"/>
</dbReference>
<evidence type="ECO:0000259" key="3">
    <source>
        <dbReference type="PROSITE" id="PS50056"/>
    </source>
</evidence>
<dbReference type="InterPro" id="IPR050348">
    <property type="entry name" value="Protein-Tyr_Phosphatase"/>
</dbReference>
<dbReference type="PROSITE" id="PS00383">
    <property type="entry name" value="TYR_PHOSPHATASE_1"/>
    <property type="match status" value="1"/>
</dbReference>
<organism evidence="4 5">
    <name type="scientific">Dimorphilus gyrociliatus</name>
    <dbReference type="NCBI Taxonomy" id="2664684"/>
    <lineage>
        <taxon>Eukaryota</taxon>
        <taxon>Metazoa</taxon>
        <taxon>Spiralia</taxon>
        <taxon>Lophotrochozoa</taxon>
        <taxon>Annelida</taxon>
        <taxon>Polychaeta</taxon>
        <taxon>Polychaeta incertae sedis</taxon>
        <taxon>Dinophilidae</taxon>
        <taxon>Dimorphilus</taxon>
    </lineage>
</organism>
<comment type="caution">
    <text evidence="4">The sequence shown here is derived from an EMBL/GenBank/DDBJ whole genome shotgun (WGS) entry which is preliminary data.</text>
</comment>
<sequence>MLLMKVKRISQISLREVIGRANISDNPWNWTIGNSNTTEIPHRQNISAGLNLNKTYSKGNKGLTMKLLSIRFTSPRLFNPSTRRHVSFRPIVNTVNVDNNNNHATPALNEDKEEKSNIGVIIASVISVLGGGIVLFFLVIKISDVVLTRRLKWAELEKACENCQELNREFDTIPIHKHTGDVLPKDATGKNRFSNVIPEPRTRVTLEDGQYINANYIQPVDGQTKGFIATQAPLENTQEDFWKMVWEQQSQIIIMLVNIIENNQPKCTQYWPDTERGNIWMYCGKYEILLQKRTEHDDLVHSTLLLKYTEKDLSRQVHHIWLKSWSEINDSKDSSTKILNLTKFCRPYIELSQGRPIVHCSTGTGRTGTVIAILISMNDYDQEKWIDILNRVQTIRNDRNGSVQTKEQYKLIYEVLYLYAKSKKIER</sequence>
<gene>
    <name evidence="4" type="ORF">DGYR_LOCUS11091</name>
</gene>
<evidence type="ECO:0000313" key="5">
    <source>
        <dbReference type="Proteomes" id="UP000549394"/>
    </source>
</evidence>